<sequence length="1115" mass="126492">MQEPITIPQFPTLLPSEDYYFLRQKGLEYIERLGSRFWTDYNLHDPGITILELLCYAETELGYRTSFNTQDLLAAPLALGGQDQGFFTAAKILANCPWTLTDFRKVLIDLPRVRNAWLFCKECPCEVPVYANCETGTLTYGSTDQPVVPKGMYDVLLEMEEDAQLGDFNNGKLKHVFSLFLAASNRLVTTLLEVRFPGWAQVREEYPRFKNFLAGTSALVEKGVTVTKIAKLTAPDTDLIGGTVSARDLRLPLVVSLEIRFLPDREVPGTEETLVLENVPFTVFPDRSDSRRDFPVADLVAEFQNTTENSLLRLYHRKLSRIQNLLREATNALHATRNLSEDYCRVSPVAVEDIAVCADVELTPEADVEKVLASIYFEVEQYFNPALRFYGLQELLEEGLPVEEIFNGPGLRHGFLKTDEVEAAQLRKNLYTSDIINRLVEVEGVVAIRNLVLTRYDAQGRAVLPSEPWRLALSFRHQPRLYLEQSKFLFFKNELPFLPANWPEVWAVLQQLRSTAETEKGGHGALDLPVPTGTYHELEEYFPVQYSFPLTYGIGFEGLPEQVSLLRKAQARQLKAYLLFFEQLLVNYLAQLANSHRLFSLDPTQKRSYFTRFIGNTLIQNIEGTEGLYTGLTPDKLNELAETEEEGLRRRNRFLSHQLARFGEQFTDYALLLYTYDPGSGSGGGPLAWEKQVQEKLLGDKARFLQKIPQISAQRGQAVDYHNPPGLADPENTSGLQERLILLLGLPEDTVLFVVEHLLLRPRVLGQVLLPVCLDPDCTFCGEEDPYSFQLTLVLPGWLPLFRHLEFRRFAERQVRLETPAHLLAKICWVGNEVCRGEGDAAILCLLRRVLEGHLKDPSRLEELESALCRYAEEWLEAYNEAFRQEFVSGNFQPLTTEVLERLFDELLPSHGPAAELETALKNTVAKALKTTLTTYFLGKENCFQFNLFRKSWAAWGTELLALDPYEPALEKQVEALLAAHFLETGEKQKPETLCACASALAAAYADALRNWLDVAENQEIVLKAADWRKQLTDLFVLSPTESPQTCPALPSTFFTKLKNLLVEYYRYKLPLLQTHARLVRTLGQLKSMYPPATLHDCEDGNDDNPVRLDATFLG</sequence>
<comment type="caution">
    <text evidence="1">The sequence shown here is derived from an EMBL/GenBank/DDBJ whole genome shotgun (WGS) entry which is preliminary data.</text>
</comment>
<keyword evidence="2" id="KW-1185">Reference proteome</keyword>
<dbReference type="OrthoDB" id="8263000at2"/>
<protein>
    <submittedName>
        <fullName evidence="1">Uncharacterized protein</fullName>
    </submittedName>
</protein>
<dbReference type="RefSeq" id="WP_149091806.1">
    <property type="nucleotide sequence ID" value="NZ_VKKY01000002.1"/>
</dbReference>
<dbReference type="EMBL" id="VKKY01000002">
    <property type="protein sequence ID" value="KAA3438750.1"/>
    <property type="molecule type" value="Genomic_DNA"/>
</dbReference>
<evidence type="ECO:0000313" key="2">
    <source>
        <dbReference type="Proteomes" id="UP000324133"/>
    </source>
</evidence>
<organism evidence="1 2">
    <name type="scientific">Rufibacter hautae</name>
    <dbReference type="NCBI Taxonomy" id="2595005"/>
    <lineage>
        <taxon>Bacteria</taxon>
        <taxon>Pseudomonadati</taxon>
        <taxon>Bacteroidota</taxon>
        <taxon>Cytophagia</taxon>
        <taxon>Cytophagales</taxon>
        <taxon>Hymenobacteraceae</taxon>
        <taxon>Rufibacter</taxon>
    </lineage>
</organism>
<gene>
    <name evidence="1" type="ORF">FOA19_16165</name>
</gene>
<evidence type="ECO:0000313" key="1">
    <source>
        <dbReference type="EMBL" id="KAA3438750.1"/>
    </source>
</evidence>
<dbReference type="Proteomes" id="UP000324133">
    <property type="component" value="Unassembled WGS sequence"/>
</dbReference>
<dbReference type="AlphaFoldDB" id="A0A5B6THT7"/>
<name>A0A5B6THT7_9BACT</name>
<reference evidence="1 2" key="1">
    <citation type="submission" date="2019-07" db="EMBL/GenBank/DDBJ databases">
        <title>Rufibacter sp. nov., isolated from lake sediment.</title>
        <authorList>
            <person name="Qu J.-H."/>
        </authorList>
    </citation>
    <scope>NUCLEOTIDE SEQUENCE [LARGE SCALE GENOMIC DNA]</scope>
    <source>
        <strain evidence="1 2">NBS58-1</strain>
    </source>
</reference>
<proteinExistence type="predicted"/>
<accession>A0A5B6THT7</accession>